<dbReference type="EMBL" id="QICL01000032">
    <property type="protein sequence ID" value="PXV60028.1"/>
    <property type="molecule type" value="Genomic_DNA"/>
</dbReference>
<dbReference type="AlphaFoldDB" id="A0A2V3PL24"/>
<accession>A0A2V3PL24</accession>
<protein>
    <submittedName>
        <fullName evidence="2">Excisionase family DNA binding protein</fullName>
    </submittedName>
</protein>
<dbReference type="InterPro" id="IPR041657">
    <property type="entry name" value="HTH_17"/>
</dbReference>
<evidence type="ECO:0000313" key="3">
    <source>
        <dbReference type="Proteomes" id="UP000247973"/>
    </source>
</evidence>
<dbReference type="InterPro" id="IPR010093">
    <property type="entry name" value="SinI_DNA-bd"/>
</dbReference>
<dbReference type="OrthoDB" id="597977at2"/>
<evidence type="ECO:0000259" key="1">
    <source>
        <dbReference type="Pfam" id="PF12728"/>
    </source>
</evidence>
<dbReference type="SUPFAM" id="SSF46955">
    <property type="entry name" value="Putative DNA-binding domain"/>
    <property type="match status" value="1"/>
</dbReference>
<organism evidence="2 3">
    <name type="scientific">Dysgonomonas alginatilytica</name>
    <dbReference type="NCBI Taxonomy" id="1605892"/>
    <lineage>
        <taxon>Bacteria</taxon>
        <taxon>Pseudomonadati</taxon>
        <taxon>Bacteroidota</taxon>
        <taxon>Bacteroidia</taxon>
        <taxon>Bacteroidales</taxon>
        <taxon>Dysgonomonadaceae</taxon>
        <taxon>Dysgonomonas</taxon>
    </lineage>
</organism>
<evidence type="ECO:0000313" key="2">
    <source>
        <dbReference type="EMBL" id="PXV60028.1"/>
    </source>
</evidence>
<feature type="domain" description="Helix-turn-helix" evidence="1">
    <location>
        <begin position="48"/>
        <end position="94"/>
    </location>
</feature>
<sequence length="113" mass="13495">MEELFNKKSLEQLIKKWVSDVIDEKLIPKVFPFLREKEKEVNPKKLVKLKEASEFTGFEKKYIYNLVNQNAIPFIRVRKSLRFDLEELDAWMRAGKPKIVDLGLRKLKEDTQQ</sequence>
<proteinExistence type="predicted"/>
<dbReference type="InterPro" id="IPR009061">
    <property type="entry name" value="DNA-bd_dom_put_sf"/>
</dbReference>
<name>A0A2V3PL24_9BACT</name>
<dbReference type="Pfam" id="PF12728">
    <property type="entry name" value="HTH_17"/>
    <property type="match status" value="1"/>
</dbReference>
<gene>
    <name evidence="2" type="ORF">CLV62_13216</name>
</gene>
<dbReference type="GO" id="GO:0003677">
    <property type="term" value="F:DNA binding"/>
    <property type="evidence" value="ECO:0007669"/>
    <property type="project" value="InterPro"/>
</dbReference>
<reference evidence="2 3" key="1">
    <citation type="submission" date="2018-03" db="EMBL/GenBank/DDBJ databases">
        <title>Genomic Encyclopedia of Archaeal and Bacterial Type Strains, Phase II (KMG-II): from individual species to whole genera.</title>
        <authorList>
            <person name="Goeker M."/>
        </authorList>
    </citation>
    <scope>NUCLEOTIDE SEQUENCE [LARGE SCALE GENOMIC DNA]</scope>
    <source>
        <strain evidence="2 3">DSM 100214</strain>
    </source>
</reference>
<dbReference type="RefSeq" id="WP_110312198.1">
    <property type="nucleotide sequence ID" value="NZ_QICL01000032.1"/>
</dbReference>
<dbReference type="Proteomes" id="UP000247973">
    <property type="component" value="Unassembled WGS sequence"/>
</dbReference>
<keyword evidence="3" id="KW-1185">Reference proteome</keyword>
<comment type="caution">
    <text evidence="2">The sequence shown here is derived from an EMBL/GenBank/DDBJ whole genome shotgun (WGS) entry which is preliminary data.</text>
</comment>
<dbReference type="NCBIfam" id="TIGR01764">
    <property type="entry name" value="excise"/>
    <property type="match status" value="1"/>
</dbReference>